<accession>A0ABW3UHV3</accession>
<name>A0ABW3UHV3_9BACL</name>
<evidence type="ECO:0000313" key="1">
    <source>
        <dbReference type="EMBL" id="MFD1220318.1"/>
    </source>
</evidence>
<reference evidence="2" key="1">
    <citation type="journal article" date="2019" name="Int. J. Syst. Evol. Microbiol.">
        <title>The Global Catalogue of Microorganisms (GCM) 10K type strain sequencing project: providing services to taxonomists for standard genome sequencing and annotation.</title>
        <authorList>
            <consortium name="The Broad Institute Genomics Platform"/>
            <consortium name="The Broad Institute Genome Sequencing Center for Infectious Disease"/>
            <person name="Wu L."/>
            <person name="Ma J."/>
        </authorList>
    </citation>
    <scope>NUCLEOTIDE SEQUENCE [LARGE SCALE GENOMIC DNA]</scope>
    <source>
        <strain evidence="2">CCUG 53270</strain>
    </source>
</reference>
<comment type="caution">
    <text evidence="1">The sequence shown here is derived from an EMBL/GenBank/DDBJ whole genome shotgun (WGS) entry which is preliminary data.</text>
</comment>
<dbReference type="Proteomes" id="UP001597180">
    <property type="component" value="Unassembled WGS sequence"/>
</dbReference>
<dbReference type="EMBL" id="JBHTLU010000013">
    <property type="protein sequence ID" value="MFD1220318.1"/>
    <property type="molecule type" value="Genomic_DNA"/>
</dbReference>
<proteinExistence type="predicted"/>
<gene>
    <name evidence="1" type="ORF">ACFQ4B_09310</name>
</gene>
<organism evidence="1 2">
    <name type="scientific">Paenibacillus vulneris</name>
    <dbReference type="NCBI Taxonomy" id="1133364"/>
    <lineage>
        <taxon>Bacteria</taxon>
        <taxon>Bacillati</taxon>
        <taxon>Bacillota</taxon>
        <taxon>Bacilli</taxon>
        <taxon>Bacillales</taxon>
        <taxon>Paenibacillaceae</taxon>
        <taxon>Paenibacillus</taxon>
    </lineage>
</organism>
<sequence>MWVGVKTIIGRTKNIDIEFSDVENGSFEEFLDFAHNSDIKYIFYLEDKFSQSLIDEKLITEEMISRNYVPDKLMNVIEKEVEEYNDDLIFKSK</sequence>
<evidence type="ECO:0000313" key="2">
    <source>
        <dbReference type="Proteomes" id="UP001597180"/>
    </source>
</evidence>
<protein>
    <submittedName>
        <fullName evidence="1">Uncharacterized protein</fullName>
    </submittedName>
</protein>
<keyword evidence="2" id="KW-1185">Reference proteome</keyword>
<dbReference type="RefSeq" id="WP_345587012.1">
    <property type="nucleotide sequence ID" value="NZ_BAABJG010000006.1"/>
</dbReference>